<dbReference type="PANTHER" id="PTHR15138">
    <property type="entry name" value="TRANSCRIPTION INITIATION FACTOR TFIID SUBUNIT 4"/>
    <property type="match status" value="1"/>
</dbReference>
<dbReference type="GO" id="GO:0006367">
    <property type="term" value="P:transcription initiation at RNA polymerase II promoter"/>
    <property type="evidence" value="ECO:0007669"/>
    <property type="project" value="TreeGrafter"/>
</dbReference>
<keyword evidence="4" id="KW-0805">Transcription regulation</keyword>
<dbReference type="GO" id="GO:0003677">
    <property type="term" value="F:DNA binding"/>
    <property type="evidence" value="ECO:0007669"/>
    <property type="project" value="TreeGrafter"/>
</dbReference>
<comment type="subcellular location">
    <subcellularLocation>
        <location evidence="1">Nucleus</location>
    </subcellularLocation>
</comment>
<evidence type="ECO:0000313" key="12">
    <source>
        <dbReference type="Proteomes" id="UP001362899"/>
    </source>
</evidence>
<dbReference type="PANTHER" id="PTHR15138:SF14">
    <property type="entry name" value="TRANSCRIPTION INITIATION FACTOR TFIID SUBUNIT 4"/>
    <property type="match status" value="1"/>
</dbReference>
<evidence type="ECO:0000256" key="4">
    <source>
        <dbReference type="ARBA" id="ARBA00023015"/>
    </source>
</evidence>
<dbReference type="EMBL" id="BTGC01000008">
    <property type="protein sequence ID" value="GMM51675.1"/>
    <property type="molecule type" value="Genomic_DNA"/>
</dbReference>
<feature type="region of interest" description="Disordered" evidence="9">
    <location>
        <begin position="224"/>
        <end position="248"/>
    </location>
</feature>
<evidence type="ECO:0000256" key="7">
    <source>
        <dbReference type="ARBA" id="ARBA00025346"/>
    </source>
</evidence>
<feature type="domain" description="Transcription initiation factor TFIID component TAF4 C-terminal" evidence="10">
    <location>
        <begin position="26"/>
        <end position="282"/>
    </location>
</feature>
<evidence type="ECO:0000313" key="11">
    <source>
        <dbReference type="EMBL" id="GMM51675.1"/>
    </source>
</evidence>
<feature type="compositionally biased region" description="Polar residues" evidence="9">
    <location>
        <begin position="224"/>
        <end position="235"/>
    </location>
</feature>
<dbReference type="Pfam" id="PF05236">
    <property type="entry name" value="TAF4"/>
    <property type="match status" value="1"/>
</dbReference>
<evidence type="ECO:0000256" key="5">
    <source>
        <dbReference type="ARBA" id="ARBA00023163"/>
    </source>
</evidence>
<evidence type="ECO:0000256" key="9">
    <source>
        <dbReference type="SAM" id="MobiDB-lite"/>
    </source>
</evidence>
<dbReference type="GO" id="GO:0016251">
    <property type="term" value="F:RNA polymerase II general transcription initiation factor activity"/>
    <property type="evidence" value="ECO:0007669"/>
    <property type="project" value="TreeGrafter"/>
</dbReference>
<dbReference type="InterPro" id="IPR007900">
    <property type="entry name" value="TAF4_C"/>
</dbReference>
<comment type="caution">
    <text evidence="11">The sequence shown here is derived from an EMBL/GenBank/DDBJ whole genome shotgun (WGS) entry which is preliminary data.</text>
</comment>
<evidence type="ECO:0000259" key="10">
    <source>
        <dbReference type="Pfam" id="PF05236"/>
    </source>
</evidence>
<keyword evidence="5" id="KW-0804">Transcription</keyword>
<keyword evidence="12" id="KW-1185">Reference proteome</keyword>
<proteinExistence type="inferred from homology"/>
<organism evidence="11 12">
    <name type="scientific">Starmerella bacillaris</name>
    <name type="common">Yeast</name>
    <name type="synonym">Candida zemplinina</name>
    <dbReference type="NCBI Taxonomy" id="1247836"/>
    <lineage>
        <taxon>Eukaryota</taxon>
        <taxon>Fungi</taxon>
        <taxon>Dikarya</taxon>
        <taxon>Ascomycota</taxon>
        <taxon>Saccharomycotina</taxon>
        <taxon>Dipodascomycetes</taxon>
        <taxon>Dipodascales</taxon>
        <taxon>Trichomonascaceae</taxon>
        <taxon>Starmerella</taxon>
    </lineage>
</organism>
<evidence type="ECO:0000256" key="6">
    <source>
        <dbReference type="ARBA" id="ARBA00023242"/>
    </source>
</evidence>
<feature type="compositionally biased region" description="Basic and acidic residues" evidence="9">
    <location>
        <begin position="10"/>
        <end position="20"/>
    </location>
</feature>
<comment type="function">
    <text evidence="7">Functions as a component of the DNA-binding general transcription factor complex TFIID. Binding of TFIID to a promoter (with or without TATA element) is the initial step in pre-initiation complex (PIC) formation. TFIID plays a key role in the regulation of gene expression by RNA polymerase II through different activities such as transcription activator interaction, core promoter recognition and selectivity, TFIIA and TFIIB interaction, chromatin modification (histone acetylation by TAF1), facilitation of DNA opening and initiation of transcription.</text>
</comment>
<dbReference type="Proteomes" id="UP001362899">
    <property type="component" value="Unassembled WGS sequence"/>
</dbReference>
<keyword evidence="6" id="KW-0539">Nucleus</keyword>
<gene>
    <name evidence="11" type="ORF">DASB73_026380</name>
</gene>
<evidence type="ECO:0000256" key="1">
    <source>
        <dbReference type="ARBA" id="ARBA00004123"/>
    </source>
</evidence>
<accession>A0AAV5RJW4</accession>
<sequence>MPAQPPPAKRVKEEQPHAEIDPEQLGDVLNAAGVDLREEESLLNSGLMSEPGGIAGARLLHAPRDPNDMLLDYDVLRRLVAKKTADHGLRIGYDDGMSSLGLNQDPLGLLSASCEEWLASILSEAAAYSRHRRLTLTQEVANENAKQEAVNPVTKALRKLAEEDKEAEAKRVELKAQLGIGEDAKKPEKISEKENEEIMQKAANDTARMMTAAVGRKKKFSWMSSGNAGGAQNQRLAGARSKNADAQKVREVKEDNGIVLRDLLPVLEEKHMGVKKVLMRGYARLRN</sequence>
<feature type="region of interest" description="Disordered" evidence="9">
    <location>
        <begin position="1"/>
        <end position="26"/>
    </location>
</feature>
<evidence type="ECO:0000256" key="3">
    <source>
        <dbReference type="ARBA" id="ARBA00017306"/>
    </source>
</evidence>
<comment type="similarity">
    <text evidence="2">Belongs to the TAF4 family.</text>
</comment>
<protein>
    <recommendedName>
        <fullName evidence="3">Transcription initiation factor TFIID subunit 4</fullName>
    </recommendedName>
    <alternativeName>
        <fullName evidence="8">TBP-associated factor 4</fullName>
    </alternativeName>
</protein>
<reference evidence="11 12" key="1">
    <citation type="journal article" date="2023" name="Elife">
        <title>Identification of key yeast species and microbe-microbe interactions impacting larval growth of Drosophila in the wild.</title>
        <authorList>
            <person name="Mure A."/>
            <person name="Sugiura Y."/>
            <person name="Maeda R."/>
            <person name="Honda K."/>
            <person name="Sakurai N."/>
            <person name="Takahashi Y."/>
            <person name="Watada M."/>
            <person name="Katoh T."/>
            <person name="Gotoh A."/>
            <person name="Gotoh Y."/>
            <person name="Taniguchi I."/>
            <person name="Nakamura K."/>
            <person name="Hayashi T."/>
            <person name="Katayama T."/>
            <person name="Uemura T."/>
            <person name="Hattori Y."/>
        </authorList>
    </citation>
    <scope>NUCLEOTIDE SEQUENCE [LARGE SCALE GENOMIC DNA]</scope>
    <source>
        <strain evidence="11 12">SB-73</strain>
    </source>
</reference>
<name>A0AAV5RJW4_STABA</name>
<evidence type="ECO:0000256" key="2">
    <source>
        <dbReference type="ARBA" id="ARBA00006178"/>
    </source>
</evidence>
<evidence type="ECO:0000256" key="8">
    <source>
        <dbReference type="ARBA" id="ARBA00031747"/>
    </source>
</evidence>
<dbReference type="InterPro" id="IPR045144">
    <property type="entry name" value="TAF4"/>
</dbReference>
<dbReference type="GO" id="GO:0005669">
    <property type="term" value="C:transcription factor TFIID complex"/>
    <property type="evidence" value="ECO:0007669"/>
    <property type="project" value="InterPro"/>
</dbReference>
<dbReference type="AlphaFoldDB" id="A0AAV5RJW4"/>